<keyword evidence="2" id="KW-1185">Reference proteome</keyword>
<reference evidence="1 2" key="1">
    <citation type="submission" date="2018-05" db="EMBL/GenBank/DDBJ databases">
        <title>Genomic Encyclopedia of Type Strains, Phase IV (KMG-IV): sequencing the most valuable type-strain genomes for metagenomic binning, comparative biology and taxonomic classification.</title>
        <authorList>
            <person name="Goeker M."/>
        </authorList>
    </citation>
    <scope>NUCLEOTIDE SEQUENCE [LARGE SCALE GENOMIC DNA]</scope>
    <source>
        <strain evidence="1 2">DSM 3183</strain>
    </source>
</reference>
<proteinExistence type="predicted"/>
<organism evidence="1 2">
    <name type="scientific">Blastomonas natatoria</name>
    <dbReference type="NCBI Taxonomy" id="34015"/>
    <lineage>
        <taxon>Bacteria</taxon>
        <taxon>Pseudomonadati</taxon>
        <taxon>Pseudomonadota</taxon>
        <taxon>Alphaproteobacteria</taxon>
        <taxon>Sphingomonadales</taxon>
        <taxon>Sphingomonadaceae</taxon>
        <taxon>Blastomonas</taxon>
    </lineage>
</organism>
<evidence type="ECO:0000313" key="2">
    <source>
        <dbReference type="Proteomes" id="UP000248014"/>
    </source>
</evidence>
<sequence length="162" mass="16691">MRNILMTTAAFMLLAGCGGEKTVYSDAEGNEVKVTREGDGDASEVKITSADGSATVNINTGATDAKLPFNLEVYPGAKVVSTMNSNSDGNQGAMVVMESSARPDAVIAWYRKSVEGKGFKIETEITTGDMRAIAGTKDGGSFTLQVAPAEAGSSITLIAGQG</sequence>
<dbReference type="AlphaFoldDB" id="A0A2V3V2T0"/>
<dbReference type="RefSeq" id="WP_110298753.1">
    <property type="nucleotide sequence ID" value="NZ_QJJM01000006.1"/>
</dbReference>
<gene>
    <name evidence="1" type="ORF">C7451_106262</name>
</gene>
<comment type="caution">
    <text evidence="1">The sequence shown here is derived from an EMBL/GenBank/DDBJ whole genome shotgun (WGS) entry which is preliminary data.</text>
</comment>
<name>A0A2V3V2T0_9SPHN</name>
<evidence type="ECO:0000313" key="1">
    <source>
        <dbReference type="EMBL" id="PXW76096.1"/>
    </source>
</evidence>
<dbReference type="OrthoDB" id="7594608at2"/>
<dbReference type="Proteomes" id="UP000248014">
    <property type="component" value="Unassembled WGS sequence"/>
</dbReference>
<dbReference type="EMBL" id="QJJM01000006">
    <property type="protein sequence ID" value="PXW76096.1"/>
    <property type="molecule type" value="Genomic_DNA"/>
</dbReference>
<protein>
    <recommendedName>
        <fullName evidence="3">Lipoprotein</fullName>
    </recommendedName>
</protein>
<accession>A0A2V3V2T0</accession>
<evidence type="ECO:0008006" key="3">
    <source>
        <dbReference type="Google" id="ProtNLM"/>
    </source>
</evidence>
<dbReference type="PROSITE" id="PS51257">
    <property type="entry name" value="PROKAR_LIPOPROTEIN"/>
    <property type="match status" value="1"/>
</dbReference>